<dbReference type="InterPro" id="IPR029063">
    <property type="entry name" value="SAM-dependent_MTases_sf"/>
</dbReference>
<dbReference type="SUPFAM" id="SSF53335">
    <property type="entry name" value="S-adenosyl-L-methionine-dependent methyltransferases"/>
    <property type="match status" value="1"/>
</dbReference>
<feature type="domain" description="TRAM" evidence="6">
    <location>
        <begin position="7"/>
        <end position="66"/>
    </location>
</feature>
<dbReference type="PROSITE" id="PS50926">
    <property type="entry name" value="TRAM"/>
    <property type="match status" value="1"/>
</dbReference>
<reference evidence="7 8" key="1">
    <citation type="submission" date="2020-08" db="EMBL/GenBank/DDBJ databases">
        <title>Genomic Encyclopedia of Type Strains, Phase IV (KMG-IV): sequencing the most valuable type-strain genomes for metagenomic binning, comparative biology and taxonomic classification.</title>
        <authorList>
            <person name="Goeker M."/>
        </authorList>
    </citation>
    <scope>NUCLEOTIDE SEQUENCE [LARGE SCALE GENOMIC DNA]</scope>
    <source>
        <strain evidence="7 8">DSM 105137</strain>
    </source>
</reference>
<dbReference type="InterPro" id="IPR030391">
    <property type="entry name" value="MeTrfase_TrmA_CS"/>
</dbReference>
<feature type="binding site" evidence="4">
    <location>
        <position position="403"/>
    </location>
    <ligand>
        <name>S-adenosyl-L-methionine</name>
        <dbReference type="ChEBI" id="CHEBI:59789"/>
    </ligand>
</feature>
<evidence type="ECO:0000256" key="1">
    <source>
        <dbReference type="ARBA" id="ARBA00022603"/>
    </source>
</evidence>
<dbReference type="InterPro" id="IPR010280">
    <property type="entry name" value="U5_MeTrfase_fam"/>
</dbReference>
<dbReference type="InterPro" id="IPR030390">
    <property type="entry name" value="MeTrfase_TrmA_AS"/>
</dbReference>
<dbReference type="Gene3D" id="3.40.50.150">
    <property type="entry name" value="Vaccinia Virus protein VP39"/>
    <property type="match status" value="1"/>
</dbReference>
<feature type="binding site" evidence="4">
    <location>
        <position position="354"/>
    </location>
    <ligand>
        <name>S-adenosyl-L-methionine</name>
        <dbReference type="ChEBI" id="CHEBI:59789"/>
    </ligand>
</feature>
<evidence type="ECO:0000259" key="6">
    <source>
        <dbReference type="PROSITE" id="PS50926"/>
    </source>
</evidence>
<evidence type="ECO:0000313" key="8">
    <source>
        <dbReference type="Proteomes" id="UP000576209"/>
    </source>
</evidence>
<feature type="binding site" evidence="4">
    <location>
        <position position="333"/>
    </location>
    <ligand>
        <name>S-adenosyl-L-methionine</name>
        <dbReference type="ChEBI" id="CHEBI:59789"/>
    </ligand>
</feature>
<dbReference type="GO" id="GO:0070041">
    <property type="term" value="F:rRNA (uridine-C5-)-methyltransferase activity"/>
    <property type="evidence" value="ECO:0007669"/>
    <property type="project" value="TreeGrafter"/>
</dbReference>
<evidence type="ECO:0000256" key="4">
    <source>
        <dbReference type="PROSITE-ProRule" id="PRU01024"/>
    </source>
</evidence>
<dbReference type="Pfam" id="PF05958">
    <property type="entry name" value="tRNA_U5-meth_tr"/>
    <property type="match status" value="1"/>
</dbReference>
<dbReference type="GO" id="GO:0070475">
    <property type="term" value="P:rRNA base methylation"/>
    <property type="evidence" value="ECO:0007669"/>
    <property type="project" value="TreeGrafter"/>
</dbReference>
<dbReference type="Gene3D" id="2.40.50.1070">
    <property type="match status" value="1"/>
</dbReference>
<dbReference type="EC" id="2.1.1.190" evidence="7"/>
<dbReference type="PANTHER" id="PTHR11061">
    <property type="entry name" value="RNA M5U METHYLTRANSFERASE"/>
    <property type="match status" value="1"/>
</dbReference>
<dbReference type="RefSeq" id="WP_183496058.1">
    <property type="nucleotide sequence ID" value="NZ_JACIFF010000006.1"/>
</dbReference>
<keyword evidence="8" id="KW-1185">Reference proteome</keyword>
<evidence type="ECO:0000256" key="3">
    <source>
        <dbReference type="ARBA" id="ARBA00022691"/>
    </source>
</evidence>
<evidence type="ECO:0000256" key="5">
    <source>
        <dbReference type="PROSITE-ProRule" id="PRU10015"/>
    </source>
</evidence>
<gene>
    <name evidence="7" type="ORF">GGR28_002441</name>
</gene>
<dbReference type="PROSITE" id="PS01230">
    <property type="entry name" value="TRMA_1"/>
    <property type="match status" value="1"/>
</dbReference>
<dbReference type="Pfam" id="PF01938">
    <property type="entry name" value="TRAM"/>
    <property type="match status" value="1"/>
</dbReference>
<feature type="binding site" evidence="4">
    <location>
        <position position="304"/>
    </location>
    <ligand>
        <name>S-adenosyl-L-methionine</name>
        <dbReference type="ChEBI" id="CHEBI:59789"/>
    </ligand>
</feature>
<sequence>MARRRKNRMPERIDNVTITSLADKGFCVGKTPEGMTVFVEDVAPGDVVDVRPFRKKKKVLFTAPLRFIERSTERVEPFCQHFGVCGGCKWQHFAYTGQLREKERMVHDAFQRIGKVEVDEWQPILGSKQIQYYRNKLEFGCANRRWLPTEEVGTDISNEEPVIGFHKAGAYDKLIQIEHCHLQHGPSNELRNGLRALATELGIEFFDMRERTGLLRQMMVRTTTTGECMLVIAFYSDERETINRFLDAALARFGEEITSLFYCINPKINEYLMDLEMVPYAGPAYVTERLGHVSFRIGPKSFFQTNTAQAENLYAITREFAGLTGEENVYDLYTGIGSIALYVAGMCRQVVGIEEIAPAIEDARENARLNGVGNGVFYAGDVRNILTPEFAERHGKPDVLITDPPRAGMHPKVVEMLLQLAPPKIVYVSCNPATQARDLAALGEKYVVRRARPVDMFPHTSHIENVVMLTLRNL</sequence>
<dbReference type="Gene3D" id="2.40.50.140">
    <property type="entry name" value="Nucleic acid-binding proteins"/>
    <property type="match status" value="1"/>
</dbReference>
<dbReference type="Proteomes" id="UP000576209">
    <property type="component" value="Unassembled WGS sequence"/>
</dbReference>
<feature type="active site" evidence="5">
    <location>
        <position position="430"/>
    </location>
</feature>
<evidence type="ECO:0000313" key="7">
    <source>
        <dbReference type="EMBL" id="MBB4079814.1"/>
    </source>
</evidence>
<dbReference type="FunFam" id="3.40.50.150:FF:000009">
    <property type="entry name" value="23S rRNA (Uracil(1939)-C(5))-methyltransferase RlmD"/>
    <property type="match status" value="1"/>
</dbReference>
<keyword evidence="2 4" id="KW-0808">Transferase</keyword>
<proteinExistence type="inferred from homology"/>
<comment type="caution">
    <text evidence="7">The sequence shown here is derived from an EMBL/GenBank/DDBJ whole genome shotgun (WGS) entry which is preliminary data.</text>
</comment>
<comment type="similarity">
    <text evidence="4">Belongs to the class I-like SAM-binding methyltransferase superfamily. RNA M5U methyltransferase family.</text>
</comment>
<dbReference type="SUPFAM" id="SSF50249">
    <property type="entry name" value="Nucleic acid-binding proteins"/>
    <property type="match status" value="1"/>
</dbReference>
<name>A0A840E2K4_9BACT</name>
<organism evidence="7 8">
    <name type="scientific">Neolewinella aquimaris</name>
    <dbReference type="NCBI Taxonomy" id="1835722"/>
    <lineage>
        <taxon>Bacteria</taxon>
        <taxon>Pseudomonadati</taxon>
        <taxon>Bacteroidota</taxon>
        <taxon>Saprospiria</taxon>
        <taxon>Saprospirales</taxon>
        <taxon>Lewinellaceae</taxon>
        <taxon>Neolewinella</taxon>
    </lineage>
</organism>
<accession>A0A840E2K4</accession>
<dbReference type="EMBL" id="JACIFF010000006">
    <property type="protein sequence ID" value="MBB4079814.1"/>
    <property type="molecule type" value="Genomic_DNA"/>
</dbReference>
<keyword evidence="1 4" id="KW-0489">Methyltransferase</keyword>
<dbReference type="InterPro" id="IPR002792">
    <property type="entry name" value="TRAM_dom"/>
</dbReference>
<dbReference type="PROSITE" id="PS01231">
    <property type="entry name" value="TRMA_2"/>
    <property type="match status" value="1"/>
</dbReference>
<evidence type="ECO:0000256" key="2">
    <source>
        <dbReference type="ARBA" id="ARBA00022679"/>
    </source>
</evidence>
<dbReference type="PROSITE" id="PS51687">
    <property type="entry name" value="SAM_MT_RNA_M5U"/>
    <property type="match status" value="1"/>
</dbReference>
<feature type="active site" description="Nucleophile" evidence="4">
    <location>
        <position position="430"/>
    </location>
</feature>
<keyword evidence="3 4" id="KW-0949">S-adenosyl-L-methionine</keyword>
<protein>
    <submittedName>
        <fullName evidence="7">23S rRNA (Uracil1939-C5)-methyltransferase</fullName>
        <ecNumber evidence="7">2.1.1.190</ecNumber>
    </submittedName>
</protein>
<dbReference type="NCBIfam" id="TIGR00479">
    <property type="entry name" value="rumA"/>
    <property type="match status" value="1"/>
</dbReference>
<dbReference type="AlphaFoldDB" id="A0A840E2K4"/>
<dbReference type="InterPro" id="IPR012340">
    <property type="entry name" value="NA-bd_OB-fold"/>
</dbReference>
<dbReference type="PANTHER" id="PTHR11061:SF30">
    <property type="entry name" value="TRNA (URACIL(54)-C(5))-METHYLTRANSFERASE"/>
    <property type="match status" value="1"/>
</dbReference>
<dbReference type="CDD" id="cd02440">
    <property type="entry name" value="AdoMet_MTases"/>
    <property type="match status" value="1"/>
</dbReference>